<organism evidence="2 3">
    <name type="scientific">Adlercreutzia caecimuris B7</name>
    <dbReference type="NCBI Taxonomy" id="1235794"/>
    <lineage>
        <taxon>Bacteria</taxon>
        <taxon>Bacillati</taxon>
        <taxon>Actinomycetota</taxon>
        <taxon>Coriobacteriia</taxon>
        <taxon>Eggerthellales</taxon>
        <taxon>Eggerthellaceae</taxon>
        <taxon>Adlercreutzia</taxon>
    </lineage>
</organism>
<comment type="caution">
    <text evidence="2">The sequence shown here is derived from an EMBL/GenBank/DDBJ whole genome shotgun (WGS) entry which is preliminary data.</text>
</comment>
<dbReference type="GeneID" id="82190173"/>
<dbReference type="STRING" id="1235794.C811_00558"/>
<proteinExistence type="predicted"/>
<evidence type="ECO:0000313" key="2">
    <source>
        <dbReference type="EMBL" id="EOS52522.1"/>
    </source>
</evidence>
<feature type="compositionally biased region" description="Basic residues" evidence="1">
    <location>
        <begin position="517"/>
        <end position="527"/>
    </location>
</feature>
<dbReference type="AlphaFoldDB" id="R9L9V8"/>
<reference evidence="2 3" key="1">
    <citation type="submission" date="2013-04" db="EMBL/GenBank/DDBJ databases">
        <title>The Genome Sequence of Enterorhabdus caecimuris B7.</title>
        <authorList>
            <consortium name="The Broad Institute Genomics Platform"/>
            <consortium name="The Broad Institute Genome Sequencing Center for Infectious Disease"/>
            <person name="Earl A."/>
            <person name="Xavier R."/>
            <person name="Elson C."/>
            <person name="Duck W."/>
            <person name="Walker B."/>
            <person name="Young S."/>
            <person name="Zeng Q."/>
            <person name="Gargeya S."/>
            <person name="Fitzgerald M."/>
            <person name="Haas B."/>
            <person name="Abouelleil A."/>
            <person name="Allen A.W."/>
            <person name="Alvarado L."/>
            <person name="Arachchi H.M."/>
            <person name="Berlin A.M."/>
            <person name="Chapman S.B."/>
            <person name="Gainer-Dewar J."/>
            <person name="Goldberg J."/>
            <person name="Griggs A."/>
            <person name="Gujja S."/>
            <person name="Hansen M."/>
            <person name="Howarth C."/>
            <person name="Imamovic A."/>
            <person name="Ireland A."/>
            <person name="Larimer J."/>
            <person name="McCowan C."/>
            <person name="Murphy C."/>
            <person name="Pearson M."/>
            <person name="Poon T.W."/>
            <person name="Priest M."/>
            <person name="Roberts A."/>
            <person name="Saif S."/>
            <person name="Shea T."/>
            <person name="Sisk P."/>
            <person name="Sykes S."/>
            <person name="Wortman J."/>
            <person name="Nusbaum C."/>
            <person name="Birren B."/>
        </authorList>
    </citation>
    <scope>NUCLEOTIDE SEQUENCE [LARGE SCALE GENOMIC DNA]</scope>
    <source>
        <strain evidence="2 3">B7</strain>
    </source>
</reference>
<dbReference type="RefSeq" id="WP_016308786.1">
    <property type="nucleotide sequence ID" value="NZ_KE159646.1"/>
</dbReference>
<feature type="compositionally biased region" description="Low complexity" evidence="1">
    <location>
        <begin position="505"/>
        <end position="516"/>
    </location>
</feature>
<gene>
    <name evidence="2" type="ORF">C811_00558</name>
</gene>
<dbReference type="EMBL" id="ASSY01000005">
    <property type="protein sequence ID" value="EOS52522.1"/>
    <property type="molecule type" value="Genomic_DNA"/>
</dbReference>
<feature type="region of interest" description="Disordered" evidence="1">
    <location>
        <begin position="472"/>
        <end position="527"/>
    </location>
</feature>
<feature type="compositionally biased region" description="Basic and acidic residues" evidence="1">
    <location>
        <begin position="480"/>
        <end position="504"/>
    </location>
</feature>
<protein>
    <submittedName>
        <fullName evidence="2">Uncharacterized protein</fullName>
    </submittedName>
</protein>
<keyword evidence="3" id="KW-1185">Reference proteome</keyword>
<name>R9L9V8_9ACTN</name>
<dbReference type="HOGENOM" id="CLU_516532_0_0_11"/>
<accession>R9L9V8</accession>
<evidence type="ECO:0000256" key="1">
    <source>
        <dbReference type="SAM" id="MobiDB-lite"/>
    </source>
</evidence>
<dbReference type="Proteomes" id="UP000014204">
    <property type="component" value="Unassembled WGS sequence"/>
</dbReference>
<sequence>MTSGTSRYREMRHNFVSGLHKAVECGSSWETFLEFYGRHTNLPFTSAICAWRERPDAGEIRAFSEWSRDRWKIRKGERGVLGQDEAGPGRHLYLFDESQVEHGTDKGGAPLEEPVPRRDWSIVEKHANAIAAMTATSPGAYEVTGIAPALPLLGDMADPRARAVLARHGCASTDAVLGFAYKSALYAVLVRAGEAPMFDISDADVSRMVEESGGPAAVGKCMTVMVDWCAEALWQIADYLETTYGNWAEAACAHLLVPTSQGKAADWMIQPDGRTVEVVASESRIKATVLGPGMLPERRCEIDLTRPEVRDGQVRALGFEPEDFVWQGGAHKQTMMEMIDASLRAAAGGDMGKPSIVEAVGEIEAQRLERCNAVRAIASGMLHYCAGEISLQVEAARASWGLDVGYGCKVVEATMEELCERALGTRAPDISNRKNGQTRGCKVEAAVPVPGGREPGHVPDAVLRNDRRALDALGRPPNRVRYEHEGESGERECLREDPAKDQAEARAAAEASAKGKQALKTRRTTRN</sequence>
<dbReference type="PATRIC" id="fig|1235794.3.peg.541"/>
<evidence type="ECO:0000313" key="3">
    <source>
        <dbReference type="Proteomes" id="UP000014204"/>
    </source>
</evidence>